<reference evidence="1 2" key="1">
    <citation type="submission" date="2017-07" db="EMBL/GenBank/DDBJ databases">
        <authorList>
            <person name="Talla V."/>
            <person name="Backstrom N."/>
        </authorList>
    </citation>
    <scope>NUCLEOTIDE SEQUENCE [LARGE SCALE GENOMIC DNA]</scope>
</reference>
<evidence type="ECO:0000313" key="1">
    <source>
        <dbReference type="EMBL" id="VVC99446.1"/>
    </source>
</evidence>
<name>A0A5E4QND0_9NEOP</name>
<protein>
    <submittedName>
        <fullName evidence="1">Uncharacterized protein</fullName>
    </submittedName>
</protein>
<proteinExistence type="predicted"/>
<dbReference type="EMBL" id="FZQP02004145">
    <property type="protein sequence ID" value="VVC99446.1"/>
    <property type="molecule type" value="Genomic_DNA"/>
</dbReference>
<gene>
    <name evidence="1" type="ORF">LSINAPIS_LOCUS10325</name>
</gene>
<evidence type="ECO:0000313" key="2">
    <source>
        <dbReference type="Proteomes" id="UP000324832"/>
    </source>
</evidence>
<keyword evidence="2" id="KW-1185">Reference proteome</keyword>
<organism evidence="1 2">
    <name type="scientific">Leptidea sinapis</name>
    <dbReference type="NCBI Taxonomy" id="189913"/>
    <lineage>
        <taxon>Eukaryota</taxon>
        <taxon>Metazoa</taxon>
        <taxon>Ecdysozoa</taxon>
        <taxon>Arthropoda</taxon>
        <taxon>Hexapoda</taxon>
        <taxon>Insecta</taxon>
        <taxon>Pterygota</taxon>
        <taxon>Neoptera</taxon>
        <taxon>Endopterygota</taxon>
        <taxon>Lepidoptera</taxon>
        <taxon>Glossata</taxon>
        <taxon>Ditrysia</taxon>
        <taxon>Papilionoidea</taxon>
        <taxon>Pieridae</taxon>
        <taxon>Dismorphiinae</taxon>
        <taxon>Leptidea</taxon>
    </lineage>
</organism>
<accession>A0A5E4QND0</accession>
<sequence length="94" mass="10067">MSIHDDAFNTSADSSAECGLRLRSEGVTSSPAYVEDLQDDVALLNSSGDSTNVEIIECLDDSGIGETPEKPIIKTCVDPPQIQGPTNFANYFNK</sequence>
<dbReference type="AlphaFoldDB" id="A0A5E4QND0"/>
<dbReference type="Proteomes" id="UP000324832">
    <property type="component" value="Unassembled WGS sequence"/>
</dbReference>